<dbReference type="AlphaFoldDB" id="A0A6A6JVV8"/>
<dbReference type="RefSeq" id="XP_033656728.1">
    <property type="nucleotide sequence ID" value="XM_033800648.1"/>
</dbReference>
<evidence type="ECO:0000313" key="8">
    <source>
        <dbReference type="EMBL" id="KAF2279189.1"/>
    </source>
</evidence>
<dbReference type="InterPro" id="IPR002885">
    <property type="entry name" value="PPR_rpt"/>
</dbReference>
<dbReference type="NCBIfam" id="TIGR00756">
    <property type="entry name" value="PPR"/>
    <property type="match status" value="2"/>
</dbReference>
<dbReference type="Pfam" id="PF23276">
    <property type="entry name" value="TPR_24"/>
    <property type="match status" value="1"/>
</dbReference>
<proteinExistence type="inferred from homology"/>
<accession>A0A6A6JVV8</accession>
<dbReference type="Proteomes" id="UP000800097">
    <property type="component" value="Unassembled WGS sequence"/>
</dbReference>
<dbReference type="EMBL" id="ML986486">
    <property type="protein sequence ID" value="KAF2279189.1"/>
    <property type="molecule type" value="Genomic_DNA"/>
</dbReference>
<evidence type="ECO:0000256" key="1">
    <source>
        <dbReference type="ARBA" id="ARBA00006192"/>
    </source>
</evidence>
<protein>
    <recommendedName>
        <fullName evidence="7">Pentatricopeptide repeat-containing protein-mitochondrial domain-containing protein</fullName>
    </recommendedName>
</protein>
<dbReference type="InterPro" id="IPR011990">
    <property type="entry name" value="TPR-like_helical_dom_sf"/>
</dbReference>
<evidence type="ECO:0000256" key="3">
    <source>
        <dbReference type="ARBA" id="ARBA00044493"/>
    </source>
</evidence>
<feature type="domain" description="Pentatricopeptide repeat-containing protein-mitochondrial" evidence="7">
    <location>
        <begin position="324"/>
        <end position="454"/>
    </location>
</feature>
<dbReference type="PANTHER" id="PTHR47447:SF27">
    <property type="entry name" value="PENTACOTRIPEPTIDE-REPEAT REGION OF PRORP DOMAIN-CONTAINING PROTEIN"/>
    <property type="match status" value="1"/>
</dbReference>
<comment type="similarity">
    <text evidence="1">Belongs to the CCM1 family.</text>
</comment>
<dbReference type="OrthoDB" id="747253at2759"/>
<feature type="repeat" description="PPR" evidence="5">
    <location>
        <begin position="499"/>
        <end position="533"/>
    </location>
</feature>
<dbReference type="Pfam" id="PF13041">
    <property type="entry name" value="PPR_2"/>
    <property type="match status" value="1"/>
</dbReference>
<feature type="repeat" description="PPR" evidence="5">
    <location>
        <begin position="464"/>
        <end position="498"/>
    </location>
</feature>
<evidence type="ECO:0000259" key="7">
    <source>
        <dbReference type="Pfam" id="PF23276"/>
    </source>
</evidence>
<dbReference type="InterPro" id="IPR057027">
    <property type="entry name" value="TPR_mt"/>
</dbReference>
<keyword evidence="9" id="KW-1185">Reference proteome</keyword>
<evidence type="ECO:0000313" key="9">
    <source>
        <dbReference type="Proteomes" id="UP000800097"/>
    </source>
</evidence>
<sequence>MAARPLVNDALWRCLCPSFNSFTSIRGLSSVKACLPARQPPGAFGERLQPSSGRSRSVSSIACISNEVDTKPGPQPGSPARTNAQSIQRPHPNRHYQRGPPDLVLLPTADLYERLRSDAAAGRYEEVFNAVKILIKDRRERPNIRLYAAMLHSFVNPEYGTAGKIRKVLEEMAELGVDLDAGGCHAVLEALAVHPDYLLREEILTYMKGRWFTLTDRGHNMVVAGLLRDRLFEQAIQKIEDMNQQRIRVADWLLDKAVWILLDYGEMDEAWQLLRMRQQSGRTTISPPLWAHFLDTAAKLCHVESVTHIWTTRVIPGYLKPPSATCLHVLNIAARTSNVDLATDVFRVLAERDTVLMSFHYEMILEAYLNASDIGAAISVIMIMAEAGIKVDEASIYPLYVYLKQTHARPIEAFSILQTSHTAGRKVPTAAINACIQASVHLGRLEEALDIYKALHTVSPAGPNIQTFNILFQGCHKAGRKELAMFLVSEMIKLGITPNALTYDRLILVCCHANHLEDAFLYYEEMRLSNWSPRRGTFERLIELGLAHDDAKTLQVLEDMRICGYIPTRATKISVKEKFPETVAPLNDGTELP</sequence>
<comment type="subunit">
    <text evidence="4">Binds to mitochondrial small subunit 15S rRNA.</text>
</comment>
<dbReference type="PANTHER" id="PTHR47447">
    <property type="entry name" value="OS03G0856100 PROTEIN"/>
    <property type="match status" value="1"/>
</dbReference>
<dbReference type="Gene3D" id="1.25.40.10">
    <property type="entry name" value="Tetratricopeptide repeat domain"/>
    <property type="match status" value="3"/>
</dbReference>
<dbReference type="GeneID" id="54553823"/>
<feature type="region of interest" description="Disordered" evidence="6">
    <location>
        <begin position="66"/>
        <end position="100"/>
    </location>
</feature>
<evidence type="ECO:0000256" key="4">
    <source>
        <dbReference type="ARBA" id="ARBA00044511"/>
    </source>
</evidence>
<dbReference type="PROSITE" id="PS51375">
    <property type="entry name" value="PPR"/>
    <property type="match status" value="2"/>
</dbReference>
<comment type="function">
    <text evidence="3">Regulates mitochondrial small subunit maturation by controlling 15S rRNA 5'-end processing. Localizes to the 5' precursor of the 15S rRNA in a position that is subsequently occupied by mS47 in the mature yeast mtSSU. Uses structure and sequence-specific RNA recognition, binding to a single-stranded region of the precursor and specifically recognizing bases -6 to -1. The exchange of Ccm1 for mS47 is coupled to the irreversible removal of precursor rRNA that is accompanied by conformational changes of the mitoribosomal proteins uS5m and mS26. These conformational changes signal completion of 5'-end rRNA processing through protection of the mature 5'-end of the 15S rRNA and stabilization of mS47. The removal of the 5' precursor together with the dissociation of Ccm1 may be catalyzed by the 5'-3' exoribonuclease Pet127. Involved in the specific removal of group I introns in mitochondrial encoded transcripts.</text>
</comment>
<reference evidence="8" key="1">
    <citation type="journal article" date="2020" name="Stud. Mycol.">
        <title>101 Dothideomycetes genomes: a test case for predicting lifestyles and emergence of pathogens.</title>
        <authorList>
            <person name="Haridas S."/>
            <person name="Albert R."/>
            <person name="Binder M."/>
            <person name="Bloem J."/>
            <person name="Labutti K."/>
            <person name="Salamov A."/>
            <person name="Andreopoulos B."/>
            <person name="Baker S."/>
            <person name="Barry K."/>
            <person name="Bills G."/>
            <person name="Bluhm B."/>
            <person name="Cannon C."/>
            <person name="Castanera R."/>
            <person name="Culley D."/>
            <person name="Daum C."/>
            <person name="Ezra D."/>
            <person name="Gonzalez J."/>
            <person name="Henrissat B."/>
            <person name="Kuo A."/>
            <person name="Liang C."/>
            <person name="Lipzen A."/>
            <person name="Lutzoni F."/>
            <person name="Magnuson J."/>
            <person name="Mondo S."/>
            <person name="Nolan M."/>
            <person name="Ohm R."/>
            <person name="Pangilinan J."/>
            <person name="Park H.-J."/>
            <person name="Ramirez L."/>
            <person name="Alfaro M."/>
            <person name="Sun H."/>
            <person name="Tritt A."/>
            <person name="Yoshinaga Y."/>
            <person name="Zwiers L.-H."/>
            <person name="Turgeon B."/>
            <person name="Goodwin S."/>
            <person name="Spatafora J."/>
            <person name="Crous P."/>
            <person name="Grigoriev I."/>
        </authorList>
    </citation>
    <scope>NUCLEOTIDE SEQUENCE</scope>
    <source>
        <strain evidence="8">CBS 379.55</strain>
    </source>
</reference>
<name>A0A6A6JVV8_WESOR</name>
<evidence type="ECO:0000256" key="2">
    <source>
        <dbReference type="ARBA" id="ARBA00022737"/>
    </source>
</evidence>
<gene>
    <name evidence="8" type="ORF">EI97DRAFT_455467</name>
</gene>
<organism evidence="8 9">
    <name type="scientific">Westerdykella ornata</name>
    <dbReference type="NCBI Taxonomy" id="318751"/>
    <lineage>
        <taxon>Eukaryota</taxon>
        <taxon>Fungi</taxon>
        <taxon>Dikarya</taxon>
        <taxon>Ascomycota</taxon>
        <taxon>Pezizomycotina</taxon>
        <taxon>Dothideomycetes</taxon>
        <taxon>Pleosporomycetidae</taxon>
        <taxon>Pleosporales</taxon>
        <taxon>Sporormiaceae</taxon>
        <taxon>Westerdykella</taxon>
    </lineage>
</organism>
<keyword evidence="2" id="KW-0677">Repeat</keyword>
<evidence type="ECO:0000256" key="6">
    <source>
        <dbReference type="SAM" id="MobiDB-lite"/>
    </source>
</evidence>
<evidence type="ECO:0000256" key="5">
    <source>
        <dbReference type="PROSITE-ProRule" id="PRU00708"/>
    </source>
</evidence>